<reference evidence="1 2" key="2">
    <citation type="journal article" date="2019" name="G3 (Bethesda)">
        <title>Hybrid Assembly of the Genome of the Entomopathogenic Nematode Steinernema carpocapsae Identifies the X-Chromosome.</title>
        <authorList>
            <person name="Serra L."/>
            <person name="Macchietto M."/>
            <person name="Macias-Munoz A."/>
            <person name="McGill C.J."/>
            <person name="Rodriguez I.M."/>
            <person name="Rodriguez B."/>
            <person name="Murad R."/>
            <person name="Mortazavi A."/>
        </authorList>
    </citation>
    <scope>NUCLEOTIDE SEQUENCE [LARGE SCALE GENOMIC DNA]</scope>
    <source>
        <strain evidence="1 2">ALL</strain>
    </source>
</reference>
<reference evidence="1 2" key="1">
    <citation type="journal article" date="2015" name="Genome Biol.">
        <title>Comparative genomics of Steinernema reveals deeply conserved gene regulatory networks.</title>
        <authorList>
            <person name="Dillman A.R."/>
            <person name="Macchietto M."/>
            <person name="Porter C.F."/>
            <person name="Rogers A."/>
            <person name="Williams B."/>
            <person name="Antoshechkin I."/>
            <person name="Lee M.M."/>
            <person name="Goodwin Z."/>
            <person name="Lu X."/>
            <person name="Lewis E.E."/>
            <person name="Goodrich-Blair H."/>
            <person name="Stock S.P."/>
            <person name="Adams B.J."/>
            <person name="Sternberg P.W."/>
            <person name="Mortazavi A."/>
        </authorList>
    </citation>
    <scope>NUCLEOTIDE SEQUENCE [LARGE SCALE GENOMIC DNA]</scope>
    <source>
        <strain evidence="1 2">ALL</strain>
    </source>
</reference>
<proteinExistence type="predicted"/>
<gene>
    <name evidence="1" type="ORF">L596_021917</name>
</gene>
<dbReference type="Proteomes" id="UP000298663">
    <property type="component" value="Unassembled WGS sequence"/>
</dbReference>
<evidence type="ECO:0000313" key="1">
    <source>
        <dbReference type="EMBL" id="TKR69812.1"/>
    </source>
</evidence>
<accession>A0A4U5MKJ1</accession>
<keyword evidence="2" id="KW-1185">Reference proteome</keyword>
<dbReference type="EMBL" id="AZBU02000007">
    <property type="protein sequence ID" value="TKR69812.1"/>
    <property type="molecule type" value="Genomic_DNA"/>
</dbReference>
<dbReference type="AlphaFoldDB" id="A0A4U5MKJ1"/>
<comment type="caution">
    <text evidence="1">The sequence shown here is derived from an EMBL/GenBank/DDBJ whole genome shotgun (WGS) entry which is preliminary data.</text>
</comment>
<name>A0A4U5MKJ1_STECR</name>
<sequence length="263" mass="31003">MKQPRFANLPLDIIYNFWELFAFHINSNNQAILPQISKLNGDWKDVYLYQCRQLGFRSVQMLDSADSWKAYDDAKRNENLSICKAWTWYKFPEVRYIFGLLNPQFSTIEIMYSEKEDLSHVIKDFLAKQLNSPWLKSVFLELGFQLGLEKEFVRFCLSDNFLQLHFGATHMEELSIKAFNQIFKNWQTRTLGLNRQARNLTAYLHASKRSKIAQKLKIPATSDGNFEARVNHKFEKKCFQKISSSVFQLEIRFLVKGAQKNLF</sequence>
<evidence type="ECO:0000313" key="2">
    <source>
        <dbReference type="Proteomes" id="UP000298663"/>
    </source>
</evidence>
<organism evidence="1 2">
    <name type="scientific">Steinernema carpocapsae</name>
    <name type="common">Entomopathogenic nematode</name>
    <dbReference type="NCBI Taxonomy" id="34508"/>
    <lineage>
        <taxon>Eukaryota</taxon>
        <taxon>Metazoa</taxon>
        <taxon>Ecdysozoa</taxon>
        <taxon>Nematoda</taxon>
        <taxon>Chromadorea</taxon>
        <taxon>Rhabditida</taxon>
        <taxon>Tylenchina</taxon>
        <taxon>Panagrolaimomorpha</taxon>
        <taxon>Strongyloidoidea</taxon>
        <taxon>Steinernematidae</taxon>
        <taxon>Steinernema</taxon>
    </lineage>
</organism>
<protein>
    <submittedName>
        <fullName evidence="1">Uncharacterized protein</fullName>
    </submittedName>
</protein>